<dbReference type="Proteomes" id="UP000730481">
    <property type="component" value="Unassembled WGS sequence"/>
</dbReference>
<evidence type="ECO:0000313" key="1">
    <source>
        <dbReference type="EMBL" id="KAF4332281.1"/>
    </source>
</evidence>
<dbReference type="OrthoDB" id="2520703at2759"/>
<name>A0A9P5A5G3_9HYPO</name>
<comment type="caution">
    <text evidence="1">The sequence shown here is derived from an EMBL/GenBank/DDBJ whole genome shotgun (WGS) entry which is preliminary data.</text>
</comment>
<evidence type="ECO:0008006" key="3">
    <source>
        <dbReference type="Google" id="ProtNLM"/>
    </source>
</evidence>
<proteinExistence type="predicted"/>
<organism evidence="1 2">
    <name type="scientific">Fusarium beomiforme</name>
    <dbReference type="NCBI Taxonomy" id="44412"/>
    <lineage>
        <taxon>Eukaryota</taxon>
        <taxon>Fungi</taxon>
        <taxon>Dikarya</taxon>
        <taxon>Ascomycota</taxon>
        <taxon>Pezizomycotina</taxon>
        <taxon>Sordariomycetes</taxon>
        <taxon>Hypocreomycetidae</taxon>
        <taxon>Hypocreales</taxon>
        <taxon>Nectriaceae</taxon>
        <taxon>Fusarium</taxon>
        <taxon>Fusarium burgessii species complex</taxon>
    </lineage>
</organism>
<protein>
    <recommendedName>
        <fullName evidence="3">F-box domain-containing protein</fullName>
    </recommendedName>
</protein>
<accession>A0A9P5A5G3</accession>
<reference evidence="1" key="2">
    <citation type="submission" date="2020-02" db="EMBL/GenBank/DDBJ databases">
        <title>Identification and distribution of gene clusters putatively required for synthesis of sphingolipid metabolism inhibitors in phylogenetically diverse species of the filamentous fungus Fusarium.</title>
        <authorList>
            <person name="Kim H.-S."/>
            <person name="Busman M."/>
            <person name="Brown D.W."/>
            <person name="Divon H."/>
            <person name="Uhlig S."/>
            <person name="Proctor R.H."/>
        </authorList>
    </citation>
    <scope>NUCLEOTIDE SEQUENCE</scope>
    <source>
        <strain evidence="1">NRRL 25174</strain>
    </source>
</reference>
<dbReference type="EMBL" id="PVQB02001119">
    <property type="protein sequence ID" value="KAF4332281.1"/>
    <property type="molecule type" value="Genomic_DNA"/>
</dbReference>
<keyword evidence="2" id="KW-1185">Reference proteome</keyword>
<dbReference type="AlphaFoldDB" id="A0A9P5A5G3"/>
<sequence>MAYLSIPRLPSEVLHLIFGHFCLHCQDAYSESCDERPLRPAKSHSEKQKKDAKPWYSITRQTLCSLSLACRQFRDVAQSVLHHEFVLGCGDSWRSQVYTWESRLAPFVRTLARQPYLAYLVKVVYINGRIFDFSQDGEQPHRAILIEAAGALGVDLSTAWKERIPMISDGEAHDWPDVYPIFIDSYLDNDCTLTEEQERQLQSAMSRGLMPGRRWMNGELVAMLLAQVPNVHHISIEGGRGWPTYGLPVSTFPALGITQLPAKTLDLCTMACPLVQLSTHLETLNLHQIQALAVSAVEMPCLKTLRVISGVLTAESLSSLLRACTGGLVAFECKAEIEDRFMPSVCFLCVTITFVRC</sequence>
<gene>
    <name evidence="1" type="ORF">FBEOM_13931</name>
</gene>
<reference evidence="1" key="1">
    <citation type="journal article" date="2017" name="Mycologia">
        <title>Fusarium algeriense, sp. nov., a novel toxigenic crown rot pathogen of durum wheat from Algeria is nested in the Fusarium burgessii species complex.</title>
        <authorList>
            <person name="Laraba I."/>
            <person name="Keddad A."/>
            <person name="Boureghda H."/>
            <person name="Abdallah N."/>
            <person name="Vaughan M.M."/>
            <person name="Proctor R.H."/>
            <person name="Busman M."/>
            <person name="O'Donnell K."/>
        </authorList>
    </citation>
    <scope>NUCLEOTIDE SEQUENCE</scope>
    <source>
        <strain evidence="1">NRRL 25174</strain>
    </source>
</reference>
<evidence type="ECO:0000313" key="2">
    <source>
        <dbReference type="Proteomes" id="UP000730481"/>
    </source>
</evidence>